<dbReference type="SUPFAM" id="SSF46785">
    <property type="entry name" value="Winged helix' DNA-binding domain"/>
    <property type="match status" value="1"/>
</dbReference>
<dbReference type="RefSeq" id="WP_317137595.1">
    <property type="nucleotide sequence ID" value="NZ_CP043875.1"/>
</dbReference>
<dbReference type="KEGG" id="mefw:F1737_04530"/>
<evidence type="ECO:0000313" key="2">
    <source>
        <dbReference type="EMBL" id="WOF16020.1"/>
    </source>
</evidence>
<dbReference type="InterPro" id="IPR036388">
    <property type="entry name" value="WH-like_DNA-bd_sf"/>
</dbReference>
<gene>
    <name evidence="2" type="ORF">F1737_04530</name>
</gene>
<dbReference type="Pfam" id="PF22665">
    <property type="entry name" value="WHD_DUF6293"/>
    <property type="match status" value="1"/>
</dbReference>
<feature type="domain" description="DUF6293" evidence="1">
    <location>
        <begin position="4"/>
        <end position="54"/>
    </location>
</feature>
<organism evidence="2 3">
    <name type="scientific">Methanochimaera problematica</name>
    <dbReference type="NCBI Taxonomy" id="2609417"/>
    <lineage>
        <taxon>Archaea</taxon>
        <taxon>Methanobacteriati</taxon>
        <taxon>Methanobacteriota</taxon>
        <taxon>Stenosarchaea group</taxon>
        <taxon>Methanomicrobia</taxon>
        <taxon>Methanomicrobiales</taxon>
        <taxon>Methanomicrobiaceae</taxon>
        <taxon>Methanochimaera</taxon>
    </lineage>
</organism>
<dbReference type="AlphaFoldDB" id="A0AA97I295"/>
<dbReference type="Proteomes" id="UP001301797">
    <property type="component" value="Chromosome"/>
</dbReference>
<reference evidence="2 3" key="1">
    <citation type="submission" date="2019-09" db="EMBL/GenBank/DDBJ databases">
        <title>The complete genome of Methanoplanus sp. FWC-SCC4.</title>
        <authorList>
            <person name="Chen S.-C."/>
            <person name="Zhou Y.-Z."/>
            <person name="Lai M.-C."/>
        </authorList>
    </citation>
    <scope>NUCLEOTIDE SEQUENCE [LARGE SCALE GENOMIC DNA]</scope>
    <source>
        <strain evidence="2 3">FWC-SCC4</strain>
    </source>
</reference>
<dbReference type="InterPro" id="IPR054162">
    <property type="entry name" value="DUF6293_C"/>
</dbReference>
<name>A0AA97I295_9EURY</name>
<dbReference type="Gene3D" id="1.10.10.10">
    <property type="entry name" value="Winged helix-like DNA-binding domain superfamily/Winged helix DNA-binding domain"/>
    <property type="match status" value="1"/>
</dbReference>
<accession>A0AA97I295</accession>
<evidence type="ECO:0000259" key="1">
    <source>
        <dbReference type="Pfam" id="PF22665"/>
    </source>
</evidence>
<dbReference type="GeneID" id="85229416"/>
<dbReference type="EMBL" id="CP043875">
    <property type="protein sequence ID" value="WOF16020.1"/>
    <property type="molecule type" value="Genomic_DNA"/>
</dbReference>
<proteinExistence type="predicted"/>
<protein>
    <recommendedName>
        <fullName evidence="1">DUF6293 domain-containing protein</fullName>
    </recommendedName>
</protein>
<sequence>MYNHKRAVQSRQLMRLDKTILTRLEKDGFIKREKQGRNILVSLTETGLYAACASGLYKK</sequence>
<keyword evidence="3" id="KW-1185">Reference proteome</keyword>
<evidence type="ECO:0000313" key="3">
    <source>
        <dbReference type="Proteomes" id="UP001301797"/>
    </source>
</evidence>
<dbReference type="InterPro" id="IPR036390">
    <property type="entry name" value="WH_DNA-bd_sf"/>
</dbReference>